<evidence type="ECO:0000313" key="1">
    <source>
        <dbReference type="EMBL" id="KAG7526574.1"/>
    </source>
</evidence>
<evidence type="ECO:0000313" key="2">
    <source>
        <dbReference type="Proteomes" id="UP000693946"/>
    </source>
</evidence>
<proteinExistence type="predicted"/>
<dbReference type="EMBL" id="JAGKHQ010000001">
    <property type="protein sequence ID" value="KAG7526574.1"/>
    <property type="molecule type" value="Genomic_DNA"/>
</dbReference>
<dbReference type="Proteomes" id="UP000693946">
    <property type="component" value="Linkage Group LG1"/>
</dbReference>
<protein>
    <submittedName>
        <fullName evidence="1">Solute carrier family 22 member 13-like</fullName>
    </submittedName>
</protein>
<dbReference type="AlphaFoldDB" id="A0AAV6TAV7"/>
<accession>A0AAV6TAV7</accession>
<name>A0AAV6TAV7_SOLSE</name>
<sequence>MTASLHSEDTDTNMSNFEQILKEIGEFGLFQKILVAALCIPSIFLSFDLIGQVFTGMNFPHHCNNDWILAQATNLTEGRRNNLSIPLNNDRNSESCEMFIPADLETSEAYGVNTTTGCINGSVYETPEGASSIVTEVRDTWQCNDQCKDSVHICIICYDLWIQRNHG</sequence>
<gene>
    <name evidence="1" type="ORF">JOB18_042018</name>
</gene>
<reference evidence="1 2" key="1">
    <citation type="journal article" date="2021" name="Sci. Rep.">
        <title>Chromosome anchoring in Senegalese sole (Solea senegalensis) reveals sex-associated markers and genome rearrangements in flatfish.</title>
        <authorList>
            <person name="Guerrero-Cozar I."/>
            <person name="Gomez-Garrido J."/>
            <person name="Berbel C."/>
            <person name="Martinez-Blanch J.F."/>
            <person name="Alioto T."/>
            <person name="Claros M.G."/>
            <person name="Gagnaire P.A."/>
            <person name="Manchado M."/>
        </authorList>
    </citation>
    <scope>NUCLEOTIDE SEQUENCE [LARGE SCALE GENOMIC DNA]</scope>
    <source>
        <strain evidence="1">Sse05_10M</strain>
    </source>
</reference>
<keyword evidence="2" id="KW-1185">Reference proteome</keyword>
<organism evidence="1 2">
    <name type="scientific">Solea senegalensis</name>
    <name type="common">Senegalese sole</name>
    <dbReference type="NCBI Taxonomy" id="28829"/>
    <lineage>
        <taxon>Eukaryota</taxon>
        <taxon>Metazoa</taxon>
        <taxon>Chordata</taxon>
        <taxon>Craniata</taxon>
        <taxon>Vertebrata</taxon>
        <taxon>Euteleostomi</taxon>
        <taxon>Actinopterygii</taxon>
        <taxon>Neopterygii</taxon>
        <taxon>Teleostei</taxon>
        <taxon>Neoteleostei</taxon>
        <taxon>Acanthomorphata</taxon>
        <taxon>Carangaria</taxon>
        <taxon>Pleuronectiformes</taxon>
        <taxon>Pleuronectoidei</taxon>
        <taxon>Soleidae</taxon>
        <taxon>Solea</taxon>
    </lineage>
</organism>
<comment type="caution">
    <text evidence="1">The sequence shown here is derived from an EMBL/GenBank/DDBJ whole genome shotgun (WGS) entry which is preliminary data.</text>
</comment>